<dbReference type="SMART" id="SM01163">
    <property type="entry name" value="DUF1785"/>
    <property type="match status" value="1"/>
</dbReference>
<dbReference type="InterPro" id="IPR032472">
    <property type="entry name" value="ArgoL2"/>
</dbReference>
<dbReference type="PANTHER" id="PTHR22891">
    <property type="entry name" value="EUKARYOTIC TRANSLATION INITIATION FACTOR 2C"/>
    <property type="match status" value="1"/>
</dbReference>
<dbReference type="CDD" id="cd02846">
    <property type="entry name" value="PAZ_argonaute_like"/>
    <property type="match status" value="1"/>
</dbReference>
<feature type="compositionally biased region" description="Basic and acidic residues" evidence="1">
    <location>
        <begin position="87"/>
        <end position="102"/>
    </location>
</feature>
<evidence type="ECO:0000313" key="3">
    <source>
        <dbReference type="EMBL" id="GFR09599.1"/>
    </source>
</evidence>
<dbReference type="Pfam" id="PF08699">
    <property type="entry name" value="ArgoL1"/>
    <property type="match status" value="1"/>
</dbReference>
<dbReference type="SMART" id="SM00949">
    <property type="entry name" value="PAZ"/>
    <property type="match status" value="1"/>
</dbReference>
<dbReference type="InterPro" id="IPR003100">
    <property type="entry name" value="PAZ_dom"/>
</dbReference>
<dbReference type="OrthoDB" id="10252740at2759"/>
<sequence length="477" mass="54962">MIILFLGREPPQQSKFKEHAINPEELGFEFKEKKSLPPLPLKPETGKLGMRIRLISNYFPLQVPSGNVYHYDVEIISKGRSITTKPVPKEPLQKSEGKKDKDTKYRCMNTKRNREIINHHMLNSQDFRDHYAAYDGKKNMYTRNPLSISDELKRTVVMPDDDSNPENPTFEIFEVFIKPVQKKETNNCSVSLDPLHALFAGRVKSVPQEAVMALETILRHGPCMRYYPVGRSFFYPPDPQHVTPLGGGKEIWFGYHQSLRLGQWKPVVNLDITATTFYEKGPLLNYVKDILQVRDLNTVASLRDSDTKKLSKELKNMRIQATHLNYGRKYRILRFSMQSANSLSFSRTVNGQQINQTVAQYFASVYEPLQYPHLPCVQANPETKKVYLPIEVCEVIEGQHCKKKLEDRQNAEMIKFTARAPKQRFDEIADIFKRANFNQDRLLNGFGIKVSAKPLALEGRVIEAPNVRYQNETSVKP</sequence>
<feature type="domain" description="PAZ" evidence="2">
    <location>
        <begin position="282"/>
        <end position="397"/>
    </location>
</feature>
<dbReference type="Proteomes" id="UP000887116">
    <property type="component" value="Unassembled WGS sequence"/>
</dbReference>
<accession>A0A8X6GTK3</accession>
<organism evidence="3 4">
    <name type="scientific">Trichonephila clavata</name>
    <name type="common">Joro spider</name>
    <name type="synonym">Nephila clavata</name>
    <dbReference type="NCBI Taxonomy" id="2740835"/>
    <lineage>
        <taxon>Eukaryota</taxon>
        <taxon>Metazoa</taxon>
        <taxon>Ecdysozoa</taxon>
        <taxon>Arthropoda</taxon>
        <taxon>Chelicerata</taxon>
        <taxon>Arachnida</taxon>
        <taxon>Araneae</taxon>
        <taxon>Araneomorphae</taxon>
        <taxon>Entelegynae</taxon>
        <taxon>Araneoidea</taxon>
        <taxon>Nephilidae</taxon>
        <taxon>Trichonephila</taxon>
    </lineage>
</organism>
<dbReference type="InterPro" id="IPR014811">
    <property type="entry name" value="ArgoL1"/>
</dbReference>
<keyword evidence="4" id="KW-1185">Reference proteome</keyword>
<dbReference type="Gene3D" id="2.170.260.10">
    <property type="entry name" value="paz domain"/>
    <property type="match status" value="1"/>
</dbReference>
<name>A0A8X6GTK3_TRICU</name>
<evidence type="ECO:0000259" key="2">
    <source>
        <dbReference type="PROSITE" id="PS50821"/>
    </source>
</evidence>
<dbReference type="Pfam" id="PF02170">
    <property type="entry name" value="PAZ"/>
    <property type="match status" value="1"/>
</dbReference>
<evidence type="ECO:0000256" key="1">
    <source>
        <dbReference type="SAM" id="MobiDB-lite"/>
    </source>
</evidence>
<evidence type="ECO:0000313" key="4">
    <source>
        <dbReference type="Proteomes" id="UP000887116"/>
    </source>
</evidence>
<comment type="caution">
    <text evidence="3">The sequence shown here is derived from an EMBL/GenBank/DDBJ whole genome shotgun (WGS) entry which is preliminary data.</text>
</comment>
<gene>
    <name evidence="3" type="primary">AGO4</name>
    <name evidence="3" type="ORF">TNCT_621211</name>
</gene>
<dbReference type="SUPFAM" id="SSF101690">
    <property type="entry name" value="PAZ domain"/>
    <property type="match status" value="1"/>
</dbReference>
<dbReference type="InterPro" id="IPR036085">
    <property type="entry name" value="PAZ_dom_sf"/>
</dbReference>
<protein>
    <submittedName>
        <fullName evidence="3">Protein argonaute-4</fullName>
    </submittedName>
</protein>
<dbReference type="PROSITE" id="PS50821">
    <property type="entry name" value="PAZ"/>
    <property type="match status" value="1"/>
</dbReference>
<dbReference type="InterPro" id="IPR032474">
    <property type="entry name" value="Argonaute_N"/>
</dbReference>
<reference evidence="3" key="1">
    <citation type="submission" date="2020-07" db="EMBL/GenBank/DDBJ databases">
        <title>Multicomponent nature underlies the extraordinary mechanical properties of spider dragline silk.</title>
        <authorList>
            <person name="Kono N."/>
            <person name="Nakamura H."/>
            <person name="Mori M."/>
            <person name="Yoshida Y."/>
            <person name="Ohtoshi R."/>
            <person name="Malay A.D."/>
            <person name="Moran D.A.P."/>
            <person name="Tomita M."/>
            <person name="Numata K."/>
            <person name="Arakawa K."/>
        </authorList>
    </citation>
    <scope>NUCLEOTIDE SEQUENCE</scope>
</reference>
<dbReference type="Pfam" id="PF16488">
    <property type="entry name" value="ArgoL2"/>
    <property type="match status" value="1"/>
</dbReference>
<dbReference type="EMBL" id="BMAO01026419">
    <property type="protein sequence ID" value="GFR09599.1"/>
    <property type="molecule type" value="Genomic_DNA"/>
</dbReference>
<dbReference type="GO" id="GO:0003723">
    <property type="term" value="F:RNA binding"/>
    <property type="evidence" value="ECO:0007669"/>
    <property type="project" value="InterPro"/>
</dbReference>
<proteinExistence type="predicted"/>
<dbReference type="AlphaFoldDB" id="A0A8X6GTK3"/>
<feature type="non-terminal residue" evidence="3">
    <location>
        <position position="477"/>
    </location>
</feature>
<feature type="region of interest" description="Disordered" evidence="1">
    <location>
        <begin position="83"/>
        <end position="102"/>
    </location>
</feature>
<dbReference type="Pfam" id="PF16486">
    <property type="entry name" value="ArgoN"/>
    <property type="match status" value="1"/>
</dbReference>